<organism evidence="2 3">
    <name type="scientific">Raoultibacter timonensis</name>
    <dbReference type="NCBI Taxonomy" id="1907662"/>
    <lineage>
        <taxon>Bacteria</taxon>
        <taxon>Bacillati</taxon>
        <taxon>Actinomycetota</taxon>
        <taxon>Coriobacteriia</taxon>
        <taxon>Eggerthellales</taxon>
        <taxon>Eggerthellaceae</taxon>
        <taxon>Raoultibacter</taxon>
    </lineage>
</organism>
<name>A0ABN6MHM6_9ACTN</name>
<keyword evidence="1" id="KW-0472">Membrane</keyword>
<reference evidence="2 3" key="1">
    <citation type="submission" date="2022-01" db="EMBL/GenBank/DDBJ databases">
        <title>Novel bile acid biosynthetic pathways are enriched in the microbiome of centenarians.</title>
        <authorList>
            <person name="Sato Y."/>
            <person name="Atarashi K."/>
            <person name="Plichta R.D."/>
            <person name="Arai Y."/>
            <person name="Sasajima S."/>
            <person name="Kearney M.S."/>
            <person name="Suda W."/>
            <person name="Takeshita K."/>
            <person name="Sasaki T."/>
            <person name="Okamoto S."/>
            <person name="Skelly N.A."/>
            <person name="Okamura Y."/>
            <person name="Vlamakis H."/>
            <person name="Li Y."/>
            <person name="Tanoue T."/>
            <person name="Takei H."/>
            <person name="Nittono H."/>
            <person name="Narushima S."/>
            <person name="Irie J."/>
            <person name="Itoh H."/>
            <person name="Moriya K."/>
            <person name="Sugiura Y."/>
            <person name="Suematsu M."/>
            <person name="Moritoki N."/>
            <person name="Shibata S."/>
            <person name="Littman R.D."/>
            <person name="Fischbach A.M."/>
            <person name="Uwamino Y."/>
            <person name="Inoue T."/>
            <person name="Honda A."/>
            <person name="Hattori M."/>
            <person name="Murai T."/>
            <person name="Xavier J.R."/>
            <person name="Hirose N."/>
            <person name="Honda K."/>
        </authorList>
    </citation>
    <scope>NUCLEOTIDE SEQUENCE [LARGE SCALE GENOMIC DNA]</scope>
    <source>
        <strain evidence="2 3">CE91-St30</strain>
    </source>
</reference>
<evidence type="ECO:0000256" key="1">
    <source>
        <dbReference type="SAM" id="Phobius"/>
    </source>
</evidence>
<dbReference type="Proteomes" id="UP001320544">
    <property type="component" value="Chromosome"/>
</dbReference>
<evidence type="ECO:0000313" key="2">
    <source>
        <dbReference type="EMBL" id="BDE95801.1"/>
    </source>
</evidence>
<feature type="transmembrane region" description="Helical" evidence="1">
    <location>
        <begin position="6"/>
        <end position="26"/>
    </location>
</feature>
<dbReference type="RefSeq" id="WP_102378633.1">
    <property type="nucleotide sequence ID" value="NZ_AP025564.1"/>
</dbReference>
<keyword evidence="1" id="KW-0812">Transmembrane</keyword>
<dbReference type="EMBL" id="AP025564">
    <property type="protein sequence ID" value="BDE95801.1"/>
    <property type="molecule type" value="Genomic_DNA"/>
</dbReference>
<protein>
    <recommendedName>
        <fullName evidence="4">DUF4190 domain-containing protein</fullName>
    </recommendedName>
</protein>
<evidence type="ECO:0000313" key="3">
    <source>
        <dbReference type="Proteomes" id="UP001320544"/>
    </source>
</evidence>
<feature type="transmembrane region" description="Helical" evidence="1">
    <location>
        <begin position="38"/>
        <end position="63"/>
    </location>
</feature>
<evidence type="ECO:0008006" key="4">
    <source>
        <dbReference type="Google" id="ProtNLM"/>
    </source>
</evidence>
<gene>
    <name evidence="2" type="ORF">CE91St30_11340</name>
</gene>
<keyword evidence="3" id="KW-1185">Reference proteome</keyword>
<feature type="transmembrane region" description="Helical" evidence="1">
    <location>
        <begin position="69"/>
        <end position="87"/>
    </location>
</feature>
<keyword evidence="1" id="KW-1133">Transmembrane helix</keyword>
<sequence>MILPIVLGAACGVLGFAPLIVGLRLARKATPTSNLGHAGALLLGVFGSFVLLAGTLIVCIVVARDAVLPFTLAEVVALIVSAVVYGASKLVKK</sequence>
<accession>A0ABN6MHM6</accession>
<proteinExistence type="predicted"/>